<evidence type="ECO:0000256" key="1">
    <source>
        <dbReference type="SAM" id="MobiDB-lite"/>
    </source>
</evidence>
<feature type="region of interest" description="Disordered" evidence="1">
    <location>
        <begin position="149"/>
        <end position="178"/>
    </location>
</feature>
<feature type="compositionally biased region" description="Basic and acidic residues" evidence="1">
    <location>
        <begin position="34"/>
        <end position="43"/>
    </location>
</feature>
<reference evidence="3" key="1">
    <citation type="journal article" date="2011" name="Nature">
        <title>Genome sequence and analysis of the tuber crop potato.</title>
        <authorList>
            <consortium name="The Potato Genome Sequencing Consortium"/>
        </authorList>
    </citation>
    <scope>NUCLEOTIDE SEQUENCE [LARGE SCALE GENOMIC DNA]</scope>
    <source>
        <strain evidence="3">cv. DM1-3 516 R44</strain>
    </source>
</reference>
<dbReference type="Gramene" id="PGSC0003DMT400090016">
    <property type="protein sequence ID" value="PGSC0003DMT400090016"/>
    <property type="gene ID" value="PGSC0003DMG400039587"/>
</dbReference>
<feature type="compositionally biased region" description="Basic and acidic residues" evidence="1">
    <location>
        <begin position="1"/>
        <end position="17"/>
    </location>
</feature>
<dbReference type="Proteomes" id="UP000011115">
    <property type="component" value="Unassembled WGS sequence"/>
</dbReference>
<sequence>MVSDDQRRFTRTDRGLDHSPLTGPVVGHSGKGPNMDHRRDLRTVGRSTPRGPGFRRWPKFSVLVTDVVDGPSTDMSIRRAYTRRNVRENMEQEAPTQAPSQAPVDPLAEKVTNVEFRSAFQVLAQAMMAQANREVVVLVNLSVDHVPLTGPVDGSLGKRSKHGPRKGPTDRRLVQGSVDGQNSLYLVMDVQDGP</sequence>
<dbReference type="AlphaFoldDB" id="M1DJF3"/>
<dbReference type="HOGENOM" id="CLU_1404689_0_0_1"/>
<keyword evidence="3" id="KW-1185">Reference proteome</keyword>
<organism evidence="2 3">
    <name type="scientific">Solanum tuberosum</name>
    <name type="common">Potato</name>
    <dbReference type="NCBI Taxonomy" id="4113"/>
    <lineage>
        <taxon>Eukaryota</taxon>
        <taxon>Viridiplantae</taxon>
        <taxon>Streptophyta</taxon>
        <taxon>Embryophyta</taxon>
        <taxon>Tracheophyta</taxon>
        <taxon>Spermatophyta</taxon>
        <taxon>Magnoliopsida</taxon>
        <taxon>eudicotyledons</taxon>
        <taxon>Gunneridae</taxon>
        <taxon>Pentapetalae</taxon>
        <taxon>asterids</taxon>
        <taxon>lamiids</taxon>
        <taxon>Solanales</taxon>
        <taxon>Solanaceae</taxon>
        <taxon>Solanoideae</taxon>
        <taxon>Solaneae</taxon>
        <taxon>Solanum</taxon>
    </lineage>
</organism>
<dbReference type="InParanoid" id="M1DJF3"/>
<feature type="region of interest" description="Disordered" evidence="1">
    <location>
        <begin position="84"/>
        <end position="104"/>
    </location>
</feature>
<evidence type="ECO:0000313" key="2">
    <source>
        <dbReference type="EnsemblPlants" id="PGSC0003DMT400090016"/>
    </source>
</evidence>
<name>M1DJF3_SOLTU</name>
<dbReference type="EnsemblPlants" id="PGSC0003DMT400090016">
    <property type="protein sequence ID" value="PGSC0003DMT400090016"/>
    <property type="gene ID" value="PGSC0003DMG400039587"/>
</dbReference>
<proteinExistence type="predicted"/>
<dbReference type="PaxDb" id="4113-PGSC0003DMT400090016"/>
<feature type="region of interest" description="Disordered" evidence="1">
    <location>
        <begin position="1"/>
        <end position="52"/>
    </location>
</feature>
<evidence type="ECO:0000313" key="3">
    <source>
        <dbReference type="Proteomes" id="UP000011115"/>
    </source>
</evidence>
<accession>M1DJF3</accession>
<reference evidence="2" key="2">
    <citation type="submission" date="2015-06" db="UniProtKB">
        <authorList>
            <consortium name="EnsemblPlants"/>
        </authorList>
    </citation>
    <scope>IDENTIFICATION</scope>
    <source>
        <strain evidence="2">DM1-3 516 R44</strain>
    </source>
</reference>
<evidence type="ECO:0008006" key="4">
    <source>
        <dbReference type="Google" id="ProtNLM"/>
    </source>
</evidence>
<protein>
    <recommendedName>
        <fullName evidence="4">Gag-pol polyprotein</fullName>
    </recommendedName>
</protein>